<keyword evidence="2" id="KW-1185">Reference proteome</keyword>
<dbReference type="RefSeq" id="XP_012214154.1">
    <property type="nucleotide sequence ID" value="XM_012358731.1"/>
</dbReference>
<dbReference type="GeneID" id="24163928"/>
<reference evidence="2" key="1">
    <citation type="journal article" date="2009" name="Genome Res.">
        <title>Comparative genomic analyses of the human fungal pathogens Coccidioides and their relatives.</title>
        <authorList>
            <person name="Sharpton T.J."/>
            <person name="Stajich J.E."/>
            <person name="Rounsley S.D."/>
            <person name="Gardner M.J."/>
            <person name="Wortman J.R."/>
            <person name="Jordar V.S."/>
            <person name="Maiti R."/>
            <person name="Kodira C.D."/>
            <person name="Neafsey D.E."/>
            <person name="Zeng Q."/>
            <person name="Hung C.-Y."/>
            <person name="McMahan C."/>
            <person name="Muszewska A."/>
            <person name="Grynberg M."/>
            <person name="Mandel M.A."/>
            <person name="Kellner E.M."/>
            <person name="Barker B.M."/>
            <person name="Galgiani J.N."/>
            <person name="Orbach M.J."/>
            <person name="Kirkland T.N."/>
            <person name="Cole G.T."/>
            <person name="Henn M.R."/>
            <person name="Birren B.W."/>
            <person name="Taylor J.W."/>
        </authorList>
    </citation>
    <scope>NUCLEOTIDE SEQUENCE [LARGE SCALE GENOMIC DNA]</scope>
    <source>
        <strain evidence="2">RS</strain>
    </source>
</reference>
<evidence type="ECO:0000313" key="2">
    <source>
        <dbReference type="Proteomes" id="UP000001261"/>
    </source>
</evidence>
<gene>
    <name evidence="1" type="ORF">CIMG_11913</name>
</gene>
<accession>A0A0D8JU83</accession>
<proteinExistence type="predicted"/>
<dbReference type="EMBL" id="GG704912">
    <property type="protein sequence ID" value="KJF60669.1"/>
    <property type="molecule type" value="Genomic_DNA"/>
</dbReference>
<name>A0A0D8JU83_COCIM</name>
<organism evidence="1 2">
    <name type="scientific">Coccidioides immitis (strain RS)</name>
    <name type="common">Valley fever fungus</name>
    <dbReference type="NCBI Taxonomy" id="246410"/>
    <lineage>
        <taxon>Eukaryota</taxon>
        <taxon>Fungi</taxon>
        <taxon>Dikarya</taxon>
        <taxon>Ascomycota</taxon>
        <taxon>Pezizomycotina</taxon>
        <taxon>Eurotiomycetes</taxon>
        <taxon>Eurotiomycetidae</taxon>
        <taxon>Onygenales</taxon>
        <taxon>Onygenaceae</taxon>
        <taxon>Coccidioides</taxon>
    </lineage>
</organism>
<dbReference type="InParanoid" id="A0A0D8JU83"/>
<evidence type="ECO:0000313" key="1">
    <source>
        <dbReference type="EMBL" id="KJF60669.1"/>
    </source>
</evidence>
<reference evidence="2" key="2">
    <citation type="journal article" date="2010" name="Genome Res.">
        <title>Population genomic sequencing of Coccidioides fungi reveals recent hybridization and transposon control.</title>
        <authorList>
            <person name="Neafsey D.E."/>
            <person name="Barker B.M."/>
            <person name="Sharpton T.J."/>
            <person name="Stajich J.E."/>
            <person name="Park D.J."/>
            <person name="Whiston E."/>
            <person name="Hung C.-Y."/>
            <person name="McMahan C."/>
            <person name="White J."/>
            <person name="Sykes S."/>
            <person name="Heiman D."/>
            <person name="Young S."/>
            <person name="Zeng Q."/>
            <person name="Abouelleil A."/>
            <person name="Aftuck L."/>
            <person name="Bessette D."/>
            <person name="Brown A."/>
            <person name="FitzGerald M."/>
            <person name="Lui A."/>
            <person name="Macdonald J.P."/>
            <person name="Priest M."/>
            <person name="Orbach M.J."/>
            <person name="Galgiani J.N."/>
            <person name="Kirkland T.N."/>
            <person name="Cole G.T."/>
            <person name="Birren B.W."/>
            <person name="Henn M.R."/>
            <person name="Taylor J.W."/>
            <person name="Rounsley S.D."/>
        </authorList>
    </citation>
    <scope>GENOME REANNOTATION</scope>
    <source>
        <strain evidence="2">RS</strain>
    </source>
</reference>
<dbReference type="KEGG" id="cim:CIMG_11913"/>
<dbReference type="Proteomes" id="UP000001261">
    <property type="component" value="Unassembled WGS sequence"/>
</dbReference>
<sequence>MSWKHAVYIQPATQGHFPHPQKIYFGKDNRKSRRQIAATLSVECECSAVRASYSTASSFAQLTLSKTRTQGAIIGLVEQKGTEYSVLFKKIHDKKNITESWISRTNQFQSPTLAARKAPLQLRSYSRRLETIVAEHANHVGSVQPFPSCAIPLFTSDFAVLRPSASSFGSHAGFGVNLMSIDGATNVFQAYAMLQSIQ</sequence>
<protein>
    <submittedName>
        <fullName evidence="1">Uncharacterized protein</fullName>
    </submittedName>
</protein>
<dbReference type="AlphaFoldDB" id="A0A0D8JU83"/>
<dbReference type="VEuPathDB" id="FungiDB:CIMG_11913"/>